<dbReference type="PANTHER" id="PTHR47099">
    <property type="entry name" value="METHYLCOBAMIDE:COM METHYLTRANSFERASE MTBA"/>
    <property type="match status" value="1"/>
</dbReference>
<dbReference type="GO" id="GO:0006779">
    <property type="term" value="P:porphyrin-containing compound biosynthetic process"/>
    <property type="evidence" value="ECO:0007669"/>
    <property type="project" value="InterPro"/>
</dbReference>
<evidence type="ECO:0000259" key="1">
    <source>
        <dbReference type="Pfam" id="PF01208"/>
    </source>
</evidence>
<dbReference type="SUPFAM" id="SSF51726">
    <property type="entry name" value="UROD/MetE-like"/>
    <property type="match status" value="1"/>
</dbReference>
<dbReference type="PANTHER" id="PTHR47099:SF1">
    <property type="entry name" value="METHYLCOBAMIDE:COM METHYLTRANSFERASE MTBA"/>
    <property type="match status" value="1"/>
</dbReference>
<comment type="caution">
    <text evidence="2">The sequence shown here is derived from an EMBL/GenBank/DDBJ whole genome shotgun (WGS) entry which is preliminary data.</text>
</comment>
<feature type="domain" description="Uroporphyrinogen decarboxylase (URO-D)" evidence="1">
    <location>
        <begin position="118"/>
        <end position="357"/>
    </location>
</feature>
<gene>
    <name evidence="2" type="ORF">ENM84_07490</name>
</gene>
<protein>
    <recommendedName>
        <fullName evidence="1">Uroporphyrinogen decarboxylase (URO-D) domain-containing protein</fullName>
    </recommendedName>
</protein>
<reference evidence="2" key="1">
    <citation type="journal article" date="2020" name="mSystems">
        <title>Genome- and Community-Level Interaction Insights into Carbon Utilization and Element Cycling Functions of Hydrothermarchaeota in Hydrothermal Sediment.</title>
        <authorList>
            <person name="Zhou Z."/>
            <person name="Liu Y."/>
            <person name="Xu W."/>
            <person name="Pan J."/>
            <person name="Luo Z.H."/>
            <person name="Li M."/>
        </authorList>
    </citation>
    <scope>NUCLEOTIDE SEQUENCE [LARGE SCALE GENOMIC DNA]</scope>
    <source>
        <strain evidence="2">SpSt-1121</strain>
    </source>
</reference>
<dbReference type="InterPro" id="IPR000257">
    <property type="entry name" value="Uroporphyrinogen_deCOase"/>
</dbReference>
<dbReference type="Gene3D" id="3.20.20.210">
    <property type="match status" value="1"/>
</dbReference>
<organism evidence="2">
    <name type="scientific">Ignisphaera aggregans</name>
    <dbReference type="NCBI Taxonomy" id="334771"/>
    <lineage>
        <taxon>Archaea</taxon>
        <taxon>Thermoproteota</taxon>
        <taxon>Thermoprotei</taxon>
        <taxon>Desulfurococcales</taxon>
        <taxon>Desulfurococcaceae</taxon>
        <taxon>Ignisphaera</taxon>
    </lineage>
</organism>
<dbReference type="Pfam" id="PF01208">
    <property type="entry name" value="URO-D"/>
    <property type="match status" value="1"/>
</dbReference>
<dbReference type="InterPro" id="IPR038071">
    <property type="entry name" value="UROD/MetE-like_sf"/>
</dbReference>
<dbReference type="EMBL" id="DRZI01000322">
    <property type="protein sequence ID" value="HHP82491.1"/>
    <property type="molecule type" value="Genomic_DNA"/>
</dbReference>
<evidence type="ECO:0000313" key="2">
    <source>
        <dbReference type="EMBL" id="HHP82491.1"/>
    </source>
</evidence>
<sequence length="373" mass="44104">MLNSLVAIMALTHRERLLRVFEFKSVDRVPNYEFGYWKETIDRWHREGLPLEIKADDDVERYLGLEGLESIERVPIVVGIWPNPLEKVLKREDDKEFVADGLGGIFIRKKYISTIPHYIRYPIRSREDWERIKPFFNPETPGRIPLNWNDIVEIYKNRDYPLIIFVGSLYGWLRNLMGVERISIAFYREPEWVEEMMDTIVNLSTNILRKVLRDINVDVAWFWEDMAYSKGPLLSPKLFEKFMVPRYKKITDILREHGVNVVVVDCDGNIEQLVPGWLEAGVNCMFPLEARYVDPYKLREKFGKKVLLMGGVDKRALMIGEKAIDKELERLTPLLEEGGYIPTVDHRVPPEVSYQNYIYYLKKKKEWLEKHHP</sequence>
<accession>A0A7C5TIZ2</accession>
<proteinExistence type="predicted"/>
<dbReference type="InterPro" id="IPR052024">
    <property type="entry name" value="Methanogen_methyltrans"/>
</dbReference>
<name>A0A7C5TIZ2_9CREN</name>
<dbReference type="GO" id="GO:0004853">
    <property type="term" value="F:uroporphyrinogen decarboxylase activity"/>
    <property type="evidence" value="ECO:0007669"/>
    <property type="project" value="InterPro"/>
</dbReference>
<dbReference type="AlphaFoldDB" id="A0A7C5TIZ2"/>